<dbReference type="GO" id="GO:0006633">
    <property type="term" value="P:fatty acid biosynthetic process"/>
    <property type="evidence" value="ECO:0007669"/>
    <property type="project" value="TreeGrafter"/>
</dbReference>
<dbReference type="InterPro" id="IPR029058">
    <property type="entry name" value="AB_hydrolase_fold"/>
</dbReference>
<protein>
    <recommendedName>
        <fullName evidence="5">Carrier domain-containing protein</fullName>
    </recommendedName>
</protein>
<dbReference type="Pfam" id="PF00975">
    <property type="entry name" value="Thioesterase"/>
    <property type="match status" value="1"/>
</dbReference>
<dbReference type="CDD" id="cd09276">
    <property type="entry name" value="Rnase_HI_RT_non_LTR"/>
    <property type="match status" value="1"/>
</dbReference>
<name>A0AB34FJK9_9HYPO</name>
<dbReference type="SUPFAM" id="SSF52540">
    <property type="entry name" value="P-loop containing nucleoside triphosphate hydrolases"/>
    <property type="match status" value="1"/>
</dbReference>
<dbReference type="SUPFAM" id="SSF53474">
    <property type="entry name" value="alpha/beta-Hydrolases"/>
    <property type="match status" value="1"/>
</dbReference>
<dbReference type="SUPFAM" id="SSF56801">
    <property type="entry name" value="Acetyl-CoA synthetase-like"/>
    <property type="match status" value="1"/>
</dbReference>
<dbReference type="SUPFAM" id="SSF53098">
    <property type="entry name" value="Ribonuclease H-like"/>
    <property type="match status" value="1"/>
</dbReference>
<gene>
    <name evidence="3" type="ORF">O9K51_08440</name>
</gene>
<dbReference type="Gene3D" id="3.40.50.300">
    <property type="entry name" value="P-loop containing nucleotide triphosphate hydrolases"/>
    <property type="match status" value="1"/>
</dbReference>
<sequence length="1388" mass="153712">MSKGQGDGNTGRAVPMRVIVCGLHRTGTLSMRAALRHLGLHDCYHMKSVSENIEAHPQQWIRAFEAKYAGKGDFTKADWDMLLGFSQACCDMPTAVFSCELAEIYPEAKIIILNRNPEKWYESVLGSVAETMNPTSLRHKLARIYICIFDRQMRSWFAFLRVMTSLSMPFNHSRDKDKAIAWFNERYAEFREKIPAHRRIEFSVKDGWVPLLEVPFPHLNDRASYAVKWDYKCSQAIARANTNLVNCFGRACAMTASKDESAEEFREWLRSIPSETLIVYSDGSLSTEKAAGYGYVIHRNGLTLTSGSGRLGPAEVFDAEAKGALEGLRAALNLPSPRHIYVCLDNLAVATCLRGMPADSSQEVFLEFQALATTHGAAEVRWIPGYTNITGNEQADALAKAATSLPEPADALPTLAHLRRTARQQSRDAFEAWWDASAPDQYKPLHLKPTTGCPPELELPRPLLHHLLAARSRHGDFADYHDLLEVLSRTSRLTPNRGIYIYARGETDKAVSITYANLRDEAVTLGRRLRQAIDPTSRSVVLVHLDNHMDHVLWLWAVIAAGQVPAISTPFTKDLEQRRKHLLHLKHLLHCPIVITKRTLMPEFLDLPGLHIYAIEDLAVGRVPCRFQNTVGNGTNKASADTAVLMLTSGSTGNAKAVALNHAQIIHAITNKSIFHKMSSSDVFLNWIGMDHVANLTEIHLQAMALGSNQVHVHAEDVVADPLVFLHLIERHAVAYTFAPNSFLANVRKVLQQVLQNAVPAVQSLPDLSSIRCLISGGEANLTGLCASITQLFHQLGAPANFIRPGFGMTETCAGSIYNTDCPAGDLAHGREFTSVGHVIPGMEVRVTLANDGGVCKAHDIGQLEVRGTNIFAEYFNDPEATVKAFTPDGWFITGDLAFLDEAGHVHVVGRGTESININGVKHYPHAIEQALENANIAGLTPTYTAVFPYRISGAASETLCVVYVPSYDADDIAARVRSFHAIRGIVANICVALPYQIIPLNRELLLKSTLGKLSRGKLRKEFEAGEYDAIIQHESDILAQSRRQPVIMATTHTEAVVQRVVTTFFATSHEEIGIYTNLFDLGCSSFEIVQLKHKLQEEPSLSKNISISMIISHPTVHMLAAALQSPGTPSCMPYEPVVTLRSSGAKTPLWLIHPGVGEVLVFLQLAKHITDRPVHALRARGFNGEAFFSSLDEMLDRYQAAIQTVQPAGPYAILGYSYGGTVAFEIAKRLQCYGYETPFLGVIDQPPHIKERMRHGGWTKALLTLIQKSLLVDVLLASASKQRLQEYGLDRDRLLTWTNVAFNSHAIAQNYEPQGHVAAIEVLYGNPIEEVASTKQEWLETKLSLWTDFAFDVEFHEVAGSHYTILSEEHAHSFYLALHARMEIRGI</sequence>
<dbReference type="Gene3D" id="3.40.50.12780">
    <property type="entry name" value="N-terminal domain of ligase-like"/>
    <property type="match status" value="1"/>
</dbReference>
<dbReference type="Gene3D" id="3.30.420.10">
    <property type="entry name" value="Ribonuclease H-like superfamily/Ribonuclease H"/>
    <property type="match status" value="1"/>
</dbReference>
<comment type="caution">
    <text evidence="3">The sequence shown here is derived from an EMBL/GenBank/DDBJ whole genome shotgun (WGS) entry which is preliminary data.</text>
</comment>
<dbReference type="Gene3D" id="1.10.1200.10">
    <property type="entry name" value="ACP-like"/>
    <property type="match status" value="1"/>
</dbReference>
<dbReference type="InterPro" id="IPR009081">
    <property type="entry name" value="PP-bd_ACP"/>
</dbReference>
<dbReference type="InterPro" id="IPR002156">
    <property type="entry name" value="RNaseH_domain"/>
</dbReference>
<dbReference type="SMART" id="SM00824">
    <property type="entry name" value="PKS_TE"/>
    <property type="match status" value="1"/>
</dbReference>
<dbReference type="InterPro" id="IPR042099">
    <property type="entry name" value="ANL_N_sf"/>
</dbReference>
<evidence type="ECO:0008006" key="5">
    <source>
        <dbReference type="Google" id="ProtNLM"/>
    </source>
</evidence>
<proteinExistence type="predicted"/>
<dbReference type="Gene3D" id="3.40.50.1820">
    <property type="entry name" value="alpha/beta hydrolase"/>
    <property type="match status" value="1"/>
</dbReference>
<dbReference type="InterPro" id="IPR045851">
    <property type="entry name" value="AMP-bd_C_sf"/>
</dbReference>
<evidence type="ECO:0000259" key="2">
    <source>
        <dbReference type="PROSITE" id="PS50879"/>
    </source>
</evidence>
<dbReference type="Pfam" id="PF00550">
    <property type="entry name" value="PP-binding"/>
    <property type="match status" value="1"/>
</dbReference>
<dbReference type="InterPro" id="IPR020802">
    <property type="entry name" value="TesA-like"/>
</dbReference>
<dbReference type="GO" id="GO:0003676">
    <property type="term" value="F:nucleic acid binding"/>
    <property type="evidence" value="ECO:0007669"/>
    <property type="project" value="InterPro"/>
</dbReference>
<keyword evidence="4" id="KW-1185">Reference proteome</keyword>
<dbReference type="InterPro" id="IPR000873">
    <property type="entry name" value="AMP-dep_synth/lig_dom"/>
</dbReference>
<dbReference type="Gene3D" id="3.30.300.30">
    <property type="match status" value="1"/>
</dbReference>
<dbReference type="Proteomes" id="UP001163105">
    <property type="component" value="Unassembled WGS sequence"/>
</dbReference>
<dbReference type="GO" id="GO:0031957">
    <property type="term" value="F:very long-chain fatty acid-CoA ligase activity"/>
    <property type="evidence" value="ECO:0007669"/>
    <property type="project" value="TreeGrafter"/>
</dbReference>
<dbReference type="PANTHER" id="PTHR24096:SF267">
    <property type="entry name" value="MALONATE--COA LIGASE ACSF3, MITOCHONDRIAL"/>
    <property type="match status" value="1"/>
</dbReference>
<dbReference type="InterPro" id="IPR036736">
    <property type="entry name" value="ACP-like_sf"/>
</dbReference>
<dbReference type="InterPro" id="IPR040632">
    <property type="entry name" value="Sulfotransfer_4"/>
</dbReference>
<dbReference type="InterPro" id="IPR036397">
    <property type="entry name" value="RNaseH_sf"/>
</dbReference>
<dbReference type="InterPro" id="IPR012337">
    <property type="entry name" value="RNaseH-like_sf"/>
</dbReference>
<dbReference type="PROSITE" id="PS00455">
    <property type="entry name" value="AMP_BINDING"/>
    <property type="match status" value="1"/>
</dbReference>
<dbReference type="InterPro" id="IPR020845">
    <property type="entry name" value="AMP-binding_CS"/>
</dbReference>
<dbReference type="PANTHER" id="PTHR24096">
    <property type="entry name" value="LONG-CHAIN-FATTY-ACID--COA LIGASE"/>
    <property type="match status" value="1"/>
</dbReference>
<dbReference type="GO" id="GO:0004523">
    <property type="term" value="F:RNA-DNA hybrid ribonuclease activity"/>
    <property type="evidence" value="ECO:0007669"/>
    <property type="project" value="InterPro"/>
</dbReference>
<organism evidence="3 4">
    <name type="scientific">Purpureocillium lavendulum</name>
    <dbReference type="NCBI Taxonomy" id="1247861"/>
    <lineage>
        <taxon>Eukaryota</taxon>
        <taxon>Fungi</taxon>
        <taxon>Dikarya</taxon>
        <taxon>Ascomycota</taxon>
        <taxon>Pezizomycotina</taxon>
        <taxon>Sordariomycetes</taxon>
        <taxon>Hypocreomycetidae</taxon>
        <taxon>Hypocreales</taxon>
        <taxon>Ophiocordycipitaceae</taxon>
        <taxon>Purpureocillium</taxon>
    </lineage>
</organism>
<evidence type="ECO:0000313" key="3">
    <source>
        <dbReference type="EMBL" id="KAJ6439036.1"/>
    </source>
</evidence>
<dbReference type="Pfam" id="PF17784">
    <property type="entry name" value="Sulfotransfer_4"/>
    <property type="match status" value="1"/>
</dbReference>
<dbReference type="InterPro" id="IPR001031">
    <property type="entry name" value="Thioesterase"/>
</dbReference>
<evidence type="ECO:0000259" key="1">
    <source>
        <dbReference type="PROSITE" id="PS50075"/>
    </source>
</evidence>
<dbReference type="PROSITE" id="PS50075">
    <property type="entry name" value="CARRIER"/>
    <property type="match status" value="1"/>
</dbReference>
<dbReference type="PROSITE" id="PS50879">
    <property type="entry name" value="RNASE_H_1"/>
    <property type="match status" value="1"/>
</dbReference>
<accession>A0AB34FJK9</accession>
<feature type="domain" description="Carrier" evidence="1">
    <location>
        <begin position="1049"/>
        <end position="1128"/>
    </location>
</feature>
<dbReference type="SUPFAM" id="SSF47336">
    <property type="entry name" value="ACP-like"/>
    <property type="match status" value="1"/>
</dbReference>
<dbReference type="Pfam" id="PF00075">
    <property type="entry name" value="RNase_H"/>
    <property type="match status" value="1"/>
</dbReference>
<reference evidence="3" key="1">
    <citation type="submission" date="2023-01" db="EMBL/GenBank/DDBJ databases">
        <title>The growth and conidiation of Purpureocillium lavendulum are regulated by nitrogen source and histone H3K14 acetylation.</title>
        <authorList>
            <person name="Tang P."/>
            <person name="Han J."/>
            <person name="Zhang C."/>
            <person name="Tang P."/>
            <person name="Qi F."/>
            <person name="Zhang K."/>
            <person name="Liang L."/>
        </authorList>
    </citation>
    <scope>NUCLEOTIDE SEQUENCE</scope>
    <source>
        <strain evidence="3">YMF1.00683</strain>
    </source>
</reference>
<feature type="domain" description="RNase H type-1" evidence="2">
    <location>
        <begin position="273"/>
        <end position="404"/>
    </location>
</feature>
<dbReference type="InterPro" id="IPR027417">
    <property type="entry name" value="P-loop_NTPase"/>
</dbReference>
<evidence type="ECO:0000313" key="4">
    <source>
        <dbReference type="Proteomes" id="UP001163105"/>
    </source>
</evidence>
<dbReference type="EMBL" id="JAQHRD010000007">
    <property type="protein sequence ID" value="KAJ6439036.1"/>
    <property type="molecule type" value="Genomic_DNA"/>
</dbReference>
<dbReference type="Pfam" id="PF00501">
    <property type="entry name" value="AMP-binding"/>
    <property type="match status" value="1"/>
</dbReference>